<proteinExistence type="predicted"/>
<dbReference type="RefSeq" id="WP_092658782.1">
    <property type="nucleotide sequence ID" value="NZ_FOCX01000005.1"/>
</dbReference>
<organism evidence="2 3">
    <name type="scientific">Halorientalis persicus</name>
    <dbReference type="NCBI Taxonomy" id="1367881"/>
    <lineage>
        <taxon>Archaea</taxon>
        <taxon>Methanobacteriati</taxon>
        <taxon>Methanobacteriota</taxon>
        <taxon>Stenosarchaea group</taxon>
        <taxon>Halobacteria</taxon>
        <taxon>Halobacteriales</taxon>
        <taxon>Haloarculaceae</taxon>
        <taxon>Halorientalis</taxon>
    </lineage>
</organism>
<name>A0A1H8JAY1_9EURY</name>
<evidence type="ECO:0000313" key="2">
    <source>
        <dbReference type="EMBL" id="SEN77761.1"/>
    </source>
</evidence>
<feature type="compositionally biased region" description="Low complexity" evidence="1">
    <location>
        <begin position="342"/>
        <end position="359"/>
    </location>
</feature>
<dbReference type="AlphaFoldDB" id="A0A1H8JAY1"/>
<feature type="region of interest" description="Disordered" evidence="1">
    <location>
        <begin position="104"/>
        <end position="125"/>
    </location>
</feature>
<dbReference type="EMBL" id="FOCX01000005">
    <property type="protein sequence ID" value="SEN77761.1"/>
    <property type="molecule type" value="Genomic_DNA"/>
</dbReference>
<evidence type="ECO:0000313" key="3">
    <source>
        <dbReference type="Proteomes" id="UP000198775"/>
    </source>
</evidence>
<evidence type="ECO:0000256" key="1">
    <source>
        <dbReference type="SAM" id="MobiDB-lite"/>
    </source>
</evidence>
<feature type="region of interest" description="Disordered" evidence="1">
    <location>
        <begin position="30"/>
        <end position="50"/>
    </location>
</feature>
<dbReference type="Proteomes" id="UP000198775">
    <property type="component" value="Unassembled WGS sequence"/>
</dbReference>
<feature type="region of interest" description="Disordered" evidence="1">
    <location>
        <begin position="312"/>
        <end position="359"/>
    </location>
</feature>
<reference evidence="3" key="1">
    <citation type="submission" date="2016-10" db="EMBL/GenBank/DDBJ databases">
        <authorList>
            <person name="Varghese N."/>
            <person name="Submissions S."/>
        </authorList>
    </citation>
    <scope>NUCLEOTIDE SEQUENCE [LARGE SCALE GENOMIC DNA]</scope>
    <source>
        <strain evidence="3">IBRC-M 10043</strain>
    </source>
</reference>
<keyword evidence="3" id="KW-1185">Reference proteome</keyword>
<sequence length="359" mass="36978">MANVPKLVGVFALVLVLVLAVAAAVPLVASPGGDANPRPQNPASFEPGEIVPQDLSQNGSVSIDASSGEKVVLIDRAHGNDFDREEIEPMVDALVAQGYEVRFHGGGGSRGAPPSAGPGSSSPLNQSLRDADAFVVISPSQPFTDAARRGIADFADRGGRVALLGEPTSPSPAVVSLFGPAPRPTATSQMTPLSSRFGMSLSTGYLYNMYENGNNFQNVYATASGDGPLTEGVDRVLFDRATEVAVGGDASVALSATDRTALSTTRQQGEYPVAAVNGNVALIGDTSFLTPSNYQYADNEVLTGNLAAFLVSGDKEPKPMPETQRSGVPPRPGQPRPPSAGQPPTNDTTPPTTATPAAP</sequence>
<protein>
    <submittedName>
        <fullName evidence="2">Uncharacterized protein</fullName>
    </submittedName>
</protein>
<gene>
    <name evidence="2" type="ORF">SAMN05216388_100523</name>
</gene>
<feature type="compositionally biased region" description="Pro residues" evidence="1">
    <location>
        <begin position="329"/>
        <end position="341"/>
    </location>
</feature>
<feature type="compositionally biased region" description="Low complexity" evidence="1">
    <location>
        <begin position="111"/>
        <end position="123"/>
    </location>
</feature>
<accession>A0A1H8JAY1</accession>
<dbReference type="OrthoDB" id="239338at2157"/>